<evidence type="ECO:0000256" key="1">
    <source>
        <dbReference type="SAM" id="Phobius"/>
    </source>
</evidence>
<evidence type="ECO:0000313" key="2">
    <source>
        <dbReference type="EMBL" id="MBT9311865.1"/>
    </source>
</evidence>
<dbReference type="Pfam" id="PF26394">
    <property type="entry name" value="Psb34"/>
    <property type="match status" value="1"/>
</dbReference>
<dbReference type="NCBIfam" id="NF033486">
    <property type="entry name" value="harvest_ssl1498"/>
    <property type="match status" value="1"/>
</dbReference>
<protein>
    <submittedName>
        <fullName evidence="2">Ssl1498 family light-harvesting-like protein</fullName>
    </submittedName>
</protein>
<sequence length="56" mass="6224">MYTTINETGQLNNYATEPEMYLASYPAPEQQRRYMLQAGLAALLLSAVTLITLVVS</sequence>
<dbReference type="Proteomes" id="UP001196661">
    <property type="component" value="Unassembled WGS sequence"/>
</dbReference>
<keyword evidence="1" id="KW-0812">Transmembrane</keyword>
<accession>A0ABS5Y226</accession>
<feature type="transmembrane region" description="Helical" evidence="1">
    <location>
        <begin position="34"/>
        <end position="55"/>
    </location>
</feature>
<reference evidence="2 3" key="1">
    <citation type="journal article" date="2021" name="Mar. Drugs">
        <title>Genome Reduction and Secondary Metabolism of the Marine Sponge-Associated Cyanobacterium Leptothoe.</title>
        <authorList>
            <person name="Konstantinou D."/>
            <person name="Popin R.V."/>
            <person name="Fewer D.P."/>
            <person name="Sivonen K."/>
            <person name="Gkelis S."/>
        </authorList>
    </citation>
    <scope>NUCLEOTIDE SEQUENCE [LARGE SCALE GENOMIC DNA]</scope>
    <source>
        <strain evidence="2 3">TAU-MAC 1615</strain>
    </source>
</reference>
<dbReference type="EMBL" id="JADOER010000004">
    <property type="protein sequence ID" value="MBT9311865.1"/>
    <property type="molecule type" value="Genomic_DNA"/>
</dbReference>
<gene>
    <name evidence="2" type="ORF">IXB28_06580</name>
</gene>
<comment type="caution">
    <text evidence="2">The sequence shown here is derived from an EMBL/GenBank/DDBJ whole genome shotgun (WGS) entry which is preliminary data.</text>
</comment>
<organism evidence="2 3">
    <name type="scientific">Leptothoe kymatousa TAU-MAC 1615</name>
    <dbReference type="NCBI Taxonomy" id="2364775"/>
    <lineage>
        <taxon>Bacteria</taxon>
        <taxon>Bacillati</taxon>
        <taxon>Cyanobacteriota</taxon>
        <taxon>Cyanophyceae</taxon>
        <taxon>Nodosilineales</taxon>
        <taxon>Cymatolegaceae</taxon>
        <taxon>Leptothoe</taxon>
        <taxon>Leptothoe kymatousa</taxon>
    </lineage>
</organism>
<keyword evidence="1" id="KW-1133">Transmembrane helix</keyword>
<keyword evidence="3" id="KW-1185">Reference proteome</keyword>
<dbReference type="InterPro" id="IPR048028">
    <property type="entry name" value="Psb34-like"/>
</dbReference>
<name>A0ABS5Y226_9CYAN</name>
<dbReference type="RefSeq" id="WP_215617726.1">
    <property type="nucleotide sequence ID" value="NZ_JADOER010000004.1"/>
</dbReference>
<keyword evidence="1" id="KW-0472">Membrane</keyword>
<proteinExistence type="predicted"/>
<evidence type="ECO:0000313" key="3">
    <source>
        <dbReference type="Proteomes" id="UP001196661"/>
    </source>
</evidence>